<dbReference type="PROSITE" id="PS01127">
    <property type="entry name" value="EF_TS_2"/>
    <property type="match status" value="1"/>
</dbReference>
<evidence type="ECO:0000259" key="4">
    <source>
        <dbReference type="Pfam" id="PF00889"/>
    </source>
</evidence>
<evidence type="ECO:0000256" key="2">
    <source>
        <dbReference type="ARBA" id="ARBA00022768"/>
    </source>
</evidence>
<reference evidence="5" key="1">
    <citation type="submission" date="2018-06" db="EMBL/GenBank/DDBJ databases">
        <authorList>
            <person name="Zhirakovskaya E."/>
        </authorList>
    </citation>
    <scope>NUCLEOTIDE SEQUENCE</scope>
</reference>
<dbReference type="FunFam" id="1.10.8.10:FF:000001">
    <property type="entry name" value="Elongation factor Ts"/>
    <property type="match status" value="1"/>
</dbReference>
<dbReference type="CDD" id="cd14275">
    <property type="entry name" value="UBA_EF-Ts"/>
    <property type="match status" value="1"/>
</dbReference>
<dbReference type="PANTHER" id="PTHR11741">
    <property type="entry name" value="ELONGATION FACTOR TS"/>
    <property type="match status" value="1"/>
</dbReference>
<feature type="domain" description="Translation elongation factor EFTs/EF1B dimerisation" evidence="4">
    <location>
        <begin position="72"/>
        <end position="272"/>
    </location>
</feature>
<dbReference type="NCBIfam" id="TIGR00116">
    <property type="entry name" value="tsf"/>
    <property type="match status" value="1"/>
</dbReference>
<evidence type="ECO:0000313" key="5">
    <source>
        <dbReference type="EMBL" id="VAX12570.1"/>
    </source>
</evidence>
<evidence type="ECO:0000256" key="1">
    <source>
        <dbReference type="ARBA" id="ARBA00005532"/>
    </source>
</evidence>
<dbReference type="Gene3D" id="1.10.286.20">
    <property type="match status" value="1"/>
</dbReference>
<dbReference type="SUPFAM" id="SSF46934">
    <property type="entry name" value="UBA-like"/>
    <property type="match status" value="1"/>
</dbReference>
<dbReference type="InterPro" id="IPR009060">
    <property type="entry name" value="UBA-like_sf"/>
</dbReference>
<protein>
    <submittedName>
        <fullName evidence="5">Translation elongation factor Ts</fullName>
    </submittedName>
</protein>
<dbReference type="GO" id="GO:0003746">
    <property type="term" value="F:translation elongation factor activity"/>
    <property type="evidence" value="ECO:0007669"/>
    <property type="project" value="UniProtKB-KW"/>
</dbReference>
<dbReference type="Gene3D" id="1.10.8.10">
    <property type="entry name" value="DNA helicase RuvA subunit, C-terminal domain"/>
    <property type="match status" value="1"/>
</dbReference>
<dbReference type="SUPFAM" id="SSF54713">
    <property type="entry name" value="Elongation factor Ts (EF-Ts), dimerisation domain"/>
    <property type="match status" value="2"/>
</dbReference>
<keyword evidence="2 5" id="KW-0251">Elongation factor</keyword>
<proteinExistence type="inferred from homology"/>
<comment type="similarity">
    <text evidence="1">Belongs to the EF-Ts family.</text>
</comment>
<name>A0A3B1BPL5_9ZZZZ</name>
<dbReference type="HAMAP" id="MF_00050">
    <property type="entry name" value="EF_Ts"/>
    <property type="match status" value="1"/>
</dbReference>
<organism evidence="5">
    <name type="scientific">hydrothermal vent metagenome</name>
    <dbReference type="NCBI Taxonomy" id="652676"/>
    <lineage>
        <taxon>unclassified sequences</taxon>
        <taxon>metagenomes</taxon>
        <taxon>ecological metagenomes</taxon>
    </lineage>
</organism>
<dbReference type="Pfam" id="PF00889">
    <property type="entry name" value="EF_TS"/>
    <property type="match status" value="1"/>
</dbReference>
<dbReference type="FunFam" id="1.10.286.20:FF:000001">
    <property type="entry name" value="Elongation factor Ts"/>
    <property type="match status" value="1"/>
</dbReference>
<dbReference type="InterPro" id="IPR014039">
    <property type="entry name" value="Transl_elong_EFTs/EF1B_dimer"/>
</dbReference>
<dbReference type="PROSITE" id="PS01126">
    <property type="entry name" value="EF_TS_1"/>
    <property type="match status" value="1"/>
</dbReference>
<dbReference type="AlphaFoldDB" id="A0A3B1BPL5"/>
<dbReference type="GO" id="GO:0005737">
    <property type="term" value="C:cytoplasm"/>
    <property type="evidence" value="ECO:0007669"/>
    <property type="project" value="UniProtKB-ARBA"/>
</dbReference>
<dbReference type="Gene3D" id="3.30.479.20">
    <property type="entry name" value="Elongation factor Ts, dimerisation domain"/>
    <property type="match status" value="2"/>
</dbReference>
<sequence>MAITAALVKELRERTGAGMMECKKALVETDGDIDTAIENMRKSGMAKADKKAGRVAAEGLVSIRIDDAGKFAAIVEVNCETDFVTKGDDFKNFVEAVAQCVLDNKPADLDALLTSALADGVSVEDSRKNLIAKVGENMSVRRFDIIESKGQLAAYKHGERIAVLVNLEGGDEALGKDIAMHIAASNPVCISEADVEPALIEKEREIFSAQAAESGKPAEIVEKMVSGRIKKYLKEVTLLGQPFIKDPDQTIAQLLDKASASVAGFVRYQVGEGIEKKSENFAEEVAAQMKG</sequence>
<accession>A0A3B1BPL5</accession>
<dbReference type="InterPro" id="IPR001816">
    <property type="entry name" value="Transl_elong_EFTs/EF1B"/>
</dbReference>
<dbReference type="InterPro" id="IPR018101">
    <property type="entry name" value="Transl_elong_Ts_CS"/>
</dbReference>
<dbReference type="InterPro" id="IPR036402">
    <property type="entry name" value="EF-Ts_dimer_sf"/>
</dbReference>
<evidence type="ECO:0000256" key="3">
    <source>
        <dbReference type="ARBA" id="ARBA00022917"/>
    </source>
</evidence>
<dbReference type="EMBL" id="UOFZ01000052">
    <property type="protein sequence ID" value="VAX12570.1"/>
    <property type="molecule type" value="Genomic_DNA"/>
</dbReference>
<dbReference type="PANTHER" id="PTHR11741:SF0">
    <property type="entry name" value="ELONGATION FACTOR TS, MITOCHONDRIAL"/>
    <property type="match status" value="1"/>
</dbReference>
<gene>
    <name evidence="5" type="ORF">MNBD_GAMMA24-1011</name>
</gene>
<keyword evidence="3" id="KW-0648">Protein biosynthesis</keyword>